<evidence type="ECO:0000313" key="3">
    <source>
        <dbReference type="Proteomes" id="UP000322362"/>
    </source>
</evidence>
<gene>
    <name evidence="2" type="ORF">FXV77_09380</name>
</gene>
<evidence type="ECO:0000256" key="1">
    <source>
        <dbReference type="SAM" id="SignalP"/>
    </source>
</evidence>
<reference evidence="2 3" key="1">
    <citation type="submission" date="2019-08" db="EMBL/GenBank/DDBJ databases">
        <title>Phlebobacter frassis gen. nov. sp. nov., a new member of family Sphingobacteriaceae isolated from sand fly rearing media.</title>
        <authorList>
            <person name="Kakumanu M.L."/>
            <person name="Marayati B.F."/>
            <person name="Wada-Katsumata A."/>
            <person name="Wasserberg G."/>
            <person name="Schal C."/>
            <person name="Apperson C.S."/>
            <person name="Ponnusamy L."/>
        </authorList>
    </citation>
    <scope>NUCLEOTIDE SEQUENCE [LARGE SCALE GENOMIC DNA]</scope>
    <source>
        <strain evidence="2 3">SSI9</strain>
    </source>
</reference>
<protein>
    <recommendedName>
        <fullName evidence="4">Secreted protein</fullName>
    </recommendedName>
</protein>
<dbReference type="AlphaFoldDB" id="A0A5D4HD22"/>
<feature type="chain" id="PRO_5022797824" description="Secreted protein" evidence="1">
    <location>
        <begin position="25"/>
        <end position="111"/>
    </location>
</feature>
<evidence type="ECO:0008006" key="4">
    <source>
        <dbReference type="Google" id="ProtNLM"/>
    </source>
</evidence>
<accession>A0A5D4HD22</accession>
<sequence>MKKLIKLVPMLALLLGLGVYTVNAKMKALQAEKVQTEEDWVLKNHDDDPTDASNYERYNGDISQACGGESEVCGIKAPEDGTTDMPDISPELLAEINAGSETERVFLQPLP</sequence>
<keyword evidence="3" id="KW-1185">Reference proteome</keyword>
<evidence type="ECO:0000313" key="2">
    <source>
        <dbReference type="EMBL" id="TYR36700.1"/>
    </source>
</evidence>
<comment type="caution">
    <text evidence="2">The sequence shown here is derived from an EMBL/GenBank/DDBJ whole genome shotgun (WGS) entry which is preliminary data.</text>
</comment>
<dbReference type="EMBL" id="VTAV01000004">
    <property type="protein sequence ID" value="TYR36700.1"/>
    <property type="molecule type" value="Genomic_DNA"/>
</dbReference>
<dbReference type="RefSeq" id="WP_148918952.1">
    <property type="nucleotide sequence ID" value="NZ_VTAV01000004.1"/>
</dbReference>
<organism evidence="2 3">
    <name type="scientific">Sphingobacterium phlebotomi</name>
    <dbReference type="NCBI Taxonomy" id="2605433"/>
    <lineage>
        <taxon>Bacteria</taxon>
        <taxon>Pseudomonadati</taxon>
        <taxon>Bacteroidota</taxon>
        <taxon>Sphingobacteriia</taxon>
        <taxon>Sphingobacteriales</taxon>
        <taxon>Sphingobacteriaceae</taxon>
        <taxon>Sphingobacterium</taxon>
    </lineage>
</organism>
<dbReference type="Proteomes" id="UP000322362">
    <property type="component" value="Unassembled WGS sequence"/>
</dbReference>
<keyword evidence="1" id="KW-0732">Signal</keyword>
<name>A0A5D4HD22_9SPHI</name>
<proteinExistence type="predicted"/>
<feature type="signal peptide" evidence="1">
    <location>
        <begin position="1"/>
        <end position="24"/>
    </location>
</feature>